<evidence type="ECO:0000256" key="1">
    <source>
        <dbReference type="ARBA" id="ARBA00006598"/>
    </source>
</evidence>
<dbReference type="GO" id="GO:0006412">
    <property type="term" value="P:translation"/>
    <property type="evidence" value="ECO:0007669"/>
    <property type="project" value="UniProtKB-UniRule"/>
</dbReference>
<organism evidence="13 20">
    <name type="scientific">Fusobacterium nucleatum subsp. polymorphum</name>
    <name type="common">Fusobacterium polymorphum</name>
    <dbReference type="NCBI Taxonomy" id="76857"/>
    <lineage>
        <taxon>Bacteria</taxon>
        <taxon>Fusobacteriati</taxon>
        <taxon>Fusobacteriota</taxon>
        <taxon>Fusobacteriia</taxon>
        <taxon>Fusobacteriales</taxon>
        <taxon>Fusobacteriaceae</taxon>
        <taxon>Fusobacterium</taxon>
    </lineage>
</organism>
<dbReference type="PANTHER" id="PTHR33343">
    <property type="entry name" value="54S RIBOSOMAL PROTEIN BL35M"/>
    <property type="match status" value="1"/>
</dbReference>
<dbReference type="InterPro" id="IPR001706">
    <property type="entry name" value="Ribosomal_bL35"/>
</dbReference>
<evidence type="ECO:0000256" key="4">
    <source>
        <dbReference type="ARBA" id="ARBA00071664"/>
    </source>
</evidence>
<dbReference type="Proteomes" id="UP000067061">
    <property type="component" value="Chromosome"/>
</dbReference>
<reference evidence="11 19" key="3">
    <citation type="submission" date="2017-06" db="EMBL/GenBank/DDBJ databases">
        <title>Draft genome sequence of Fusobacterium nucleatum subsp. polymorphum KCOM 1248 (=ChDC F113).</title>
        <authorList>
            <person name="Kook J.-K."/>
            <person name="Park S.-N."/>
            <person name="Lim Y.K."/>
            <person name="Roh H."/>
        </authorList>
    </citation>
    <scope>NUCLEOTIDE SEQUENCE [LARGE SCALE GENOMIC DNA]</scope>
    <source>
        <strain evidence="11">KCOM 1248</strain>
        <strain evidence="19">KCOM 1248 (ChDC F113)</strain>
    </source>
</reference>
<dbReference type="AlphaFoldDB" id="A0A0D6FRW4"/>
<evidence type="ECO:0000313" key="16">
    <source>
        <dbReference type="Proteomes" id="UP000197470"/>
    </source>
</evidence>
<evidence type="ECO:0000256" key="5">
    <source>
        <dbReference type="HAMAP-Rule" id="MF_00514"/>
    </source>
</evidence>
<evidence type="ECO:0000313" key="15">
    <source>
        <dbReference type="Proteomes" id="UP000196759"/>
    </source>
</evidence>
<dbReference type="GO" id="GO:0003735">
    <property type="term" value="F:structural constituent of ribosome"/>
    <property type="evidence" value="ECO:0007669"/>
    <property type="project" value="InterPro"/>
</dbReference>
<reference evidence="7 14" key="1">
    <citation type="submission" date="2015-11" db="EMBL/GenBank/DDBJ databases">
        <authorList>
            <person name="Kook J.-K."/>
            <person name="Park S.-N."/>
            <person name="Lim Y.K."/>
            <person name="Jo E."/>
        </authorList>
    </citation>
    <scope>NUCLEOTIDE SEQUENCE [LARGE SCALE GENOMIC DNA]</scope>
    <source>
        <strain evidence="7 14">ChDC F306</strain>
    </source>
</reference>
<dbReference type="Proteomes" id="UP000223525">
    <property type="component" value="Unassembled WGS sequence"/>
</dbReference>
<evidence type="ECO:0000313" key="13">
    <source>
        <dbReference type="EMBL" id="PHI17786.1"/>
    </source>
</evidence>
<dbReference type="InterPro" id="IPR018265">
    <property type="entry name" value="Ribosomal_bL35_CS"/>
</dbReference>
<proteinExistence type="inferred from homology"/>
<dbReference type="Proteomes" id="UP000224507">
    <property type="component" value="Unassembled WGS sequence"/>
</dbReference>
<evidence type="ECO:0000313" key="10">
    <source>
        <dbReference type="EMBL" id="OWP25426.1"/>
    </source>
</evidence>
<dbReference type="EMBL" id="NIRQ01000001">
    <property type="protein sequence ID" value="PHI14422.1"/>
    <property type="molecule type" value="Genomic_DNA"/>
</dbReference>
<dbReference type="SUPFAM" id="SSF143034">
    <property type="entry name" value="L35p-like"/>
    <property type="match status" value="1"/>
</dbReference>
<reference evidence="12 18" key="6">
    <citation type="submission" date="2017-06" db="EMBL/GenBank/DDBJ databases">
        <title>Draft genome sequence of Fusobacterium nucleatum subsp. polymorphum KCOM 1330 (=ChDC F330).</title>
        <authorList>
            <person name="Kook J.-K."/>
            <person name="Park S.-N."/>
            <person name="Lim Y.K."/>
            <person name="Roh H."/>
        </authorList>
    </citation>
    <scope>NUCLEOTIDE SEQUENCE [LARGE SCALE GENOMIC DNA]</scope>
    <source>
        <strain evidence="12">KCOM 1330</strain>
        <strain evidence="18">KCOM 1330 (ChDC F330)</strain>
    </source>
</reference>
<dbReference type="HAMAP" id="MF_00514">
    <property type="entry name" value="Ribosomal_bL35"/>
    <property type="match status" value="1"/>
</dbReference>
<dbReference type="PROSITE" id="PS00936">
    <property type="entry name" value="RIBOSOMAL_L35"/>
    <property type="match status" value="1"/>
</dbReference>
<reference evidence="9 17" key="7">
    <citation type="submission" date="2017-06" db="EMBL/GenBank/DDBJ databases">
        <title>Genome sequencing of Fusobacterium nucleatum subsp. polymorphum KCOM 1275 (=ChDC F310).</title>
        <authorList>
            <person name="Kook J.-K."/>
            <person name="Park S.-N."/>
            <person name="Lim Y.K."/>
            <person name="Roh H."/>
        </authorList>
    </citation>
    <scope>NUCLEOTIDE SEQUENCE [LARGE SCALE GENOMIC DNA]</scope>
    <source>
        <strain evidence="9 17">KCOM 1275</strain>
    </source>
</reference>
<dbReference type="Proteomes" id="UP000197470">
    <property type="component" value="Unassembled WGS sequence"/>
</dbReference>
<dbReference type="EMBL" id="NIRK01000001">
    <property type="protein sequence ID" value="PHH99772.1"/>
    <property type="molecule type" value="Genomic_DNA"/>
</dbReference>
<dbReference type="EMBL" id="CP021934">
    <property type="protein sequence ID" value="ASC02243.1"/>
    <property type="molecule type" value="Genomic_DNA"/>
</dbReference>
<evidence type="ECO:0000313" key="17">
    <source>
        <dbReference type="Proteomes" id="UP000197638"/>
    </source>
</evidence>
<reference evidence="8 15" key="4">
    <citation type="submission" date="2017-06" db="EMBL/GenBank/DDBJ databases">
        <title>Draft genome sequence of Fusobacterium nucleatum subsp. polymorphum KCOM 1260 (=ChDC F218).</title>
        <authorList>
            <person name="Kook J.-K."/>
            <person name="Park S.-N."/>
            <person name="Lim Y.K."/>
            <person name="Roh H."/>
        </authorList>
    </citation>
    <scope>NUCLEOTIDE SEQUENCE [LARGE SCALE GENOMIC DNA]</scope>
    <source>
        <strain evidence="8">KCOM 1260</strain>
        <strain evidence="15">KCOM 1260 (ChDC F218)</strain>
    </source>
</reference>
<dbReference type="RefSeq" id="WP_005895942.1">
    <property type="nucleotide sequence ID" value="NZ_CP013121.1"/>
</dbReference>
<accession>A0A0D6FRW4</accession>
<dbReference type="KEGG" id="fpol:ERS445057_00781"/>
<evidence type="ECO:0000313" key="8">
    <source>
        <dbReference type="EMBL" id="ASC02243.1"/>
    </source>
</evidence>
<reference evidence="13 20" key="5">
    <citation type="submission" date="2017-06" db="EMBL/GenBank/DDBJ databases">
        <title>Draft genome sequence of Fusobacterium nucleatum subsp. polymorphum KCOM 1274 (=ChDC F309).</title>
        <authorList>
            <person name="Kook J.-K."/>
            <person name="Park S.-N."/>
            <person name="Lim Y.K."/>
            <person name="Roh H."/>
        </authorList>
    </citation>
    <scope>NUCLEOTIDE SEQUENCE [LARGE SCALE GENOMIC DNA]</scope>
    <source>
        <strain evidence="13">KCOM 1274</strain>
        <strain evidence="20">KCOM 1274 (ChDC F309)</strain>
    </source>
</reference>
<dbReference type="PRINTS" id="PR00064">
    <property type="entry name" value="RIBOSOMALL35"/>
</dbReference>
<dbReference type="GO" id="GO:0022625">
    <property type="term" value="C:cytosolic large ribosomal subunit"/>
    <property type="evidence" value="ECO:0007669"/>
    <property type="project" value="TreeGrafter"/>
</dbReference>
<dbReference type="InterPro" id="IPR021137">
    <property type="entry name" value="Ribosomal_bL35-like"/>
</dbReference>
<dbReference type="EMBL" id="CP022123">
    <property type="protein sequence ID" value="ASG29539.1"/>
    <property type="molecule type" value="Genomic_DNA"/>
</dbReference>
<dbReference type="InterPro" id="IPR037229">
    <property type="entry name" value="Ribosomal_bL35_sf"/>
</dbReference>
<evidence type="ECO:0000313" key="11">
    <source>
        <dbReference type="EMBL" id="PHH99772.1"/>
    </source>
</evidence>
<protein>
    <recommendedName>
        <fullName evidence="4 5">Large ribosomal subunit protein bL35</fullName>
    </recommendedName>
</protein>
<dbReference type="Proteomes" id="UP000221852">
    <property type="component" value="Unassembled WGS sequence"/>
</dbReference>
<evidence type="ECO:0000313" key="9">
    <source>
        <dbReference type="EMBL" id="ASG29539.1"/>
    </source>
</evidence>
<dbReference type="EMBL" id="NHRT01000001">
    <property type="protein sequence ID" value="OWP25426.1"/>
    <property type="molecule type" value="Genomic_DNA"/>
</dbReference>
<dbReference type="Proteomes" id="UP000196759">
    <property type="component" value="Chromosome"/>
</dbReference>
<dbReference type="GeneID" id="45634575"/>
<keyword evidence="15" id="KW-1185">Reference proteome</keyword>
<keyword evidence="2 5" id="KW-0689">Ribosomal protein</keyword>
<dbReference type="NCBIfam" id="TIGR00001">
    <property type="entry name" value="rpmI_bact"/>
    <property type="match status" value="1"/>
</dbReference>
<name>A0A0D6FRW4_FUSNP</name>
<sequence>MPKMKTHRGAKKRIKVTGTGKFVIKHSGKSHILTKKDRKRKNHLKKDAVVTETYKKHMQGLLPYGEGR</sequence>
<dbReference type="Pfam" id="PF01632">
    <property type="entry name" value="Ribosomal_L35p"/>
    <property type="match status" value="1"/>
</dbReference>
<evidence type="ECO:0000256" key="2">
    <source>
        <dbReference type="ARBA" id="ARBA00022980"/>
    </source>
</evidence>
<dbReference type="Gene3D" id="4.10.410.60">
    <property type="match status" value="1"/>
</dbReference>
<dbReference type="PANTHER" id="PTHR33343:SF1">
    <property type="entry name" value="LARGE RIBOSOMAL SUBUNIT PROTEIN BL35M"/>
    <property type="match status" value="1"/>
</dbReference>
<reference evidence="10 16" key="2">
    <citation type="submission" date="2017-05" db="EMBL/GenBank/DDBJ databases">
        <title>Genome sequencing of Fusobacterium nucleatum subsp. polymorphum KCOM 1001 (=ChDC F119).</title>
        <authorList>
            <person name="Kook J.-K."/>
            <person name="Park S.-N."/>
            <person name="Lim Y.K."/>
            <person name="Roh H."/>
        </authorList>
    </citation>
    <scope>NUCLEOTIDE SEQUENCE [LARGE SCALE GENOMIC DNA]</scope>
    <source>
        <strain evidence="10 16">KCOM 1001</strain>
    </source>
</reference>
<dbReference type="EMBL" id="NIRO01000001">
    <property type="protein sequence ID" value="PHI17786.1"/>
    <property type="molecule type" value="Genomic_DNA"/>
</dbReference>
<evidence type="ECO:0000313" key="7">
    <source>
        <dbReference type="EMBL" id="ALM94273.1"/>
    </source>
</evidence>
<evidence type="ECO:0000313" key="14">
    <source>
        <dbReference type="Proteomes" id="UP000067061"/>
    </source>
</evidence>
<evidence type="ECO:0000313" key="12">
    <source>
        <dbReference type="EMBL" id="PHI14422.1"/>
    </source>
</evidence>
<evidence type="ECO:0000313" key="20">
    <source>
        <dbReference type="Proteomes" id="UP000224507"/>
    </source>
</evidence>
<dbReference type="FunFam" id="4.10.410.60:FF:000001">
    <property type="entry name" value="50S ribosomal protein L35"/>
    <property type="match status" value="1"/>
</dbReference>
<keyword evidence="3 5" id="KW-0687">Ribonucleoprotein</keyword>
<evidence type="ECO:0000313" key="19">
    <source>
        <dbReference type="Proteomes" id="UP000223525"/>
    </source>
</evidence>
<evidence type="ECO:0000313" key="18">
    <source>
        <dbReference type="Proteomes" id="UP000221852"/>
    </source>
</evidence>
<dbReference type="EMBL" id="CP013121">
    <property type="protein sequence ID" value="ALM94273.1"/>
    <property type="molecule type" value="Genomic_DNA"/>
</dbReference>
<evidence type="ECO:0000256" key="6">
    <source>
        <dbReference type="RuleBase" id="RU000568"/>
    </source>
</evidence>
<gene>
    <name evidence="5" type="primary">rpmI</name>
    <name evidence="11" type="ORF">CA836_08990</name>
    <name evidence="10" type="ORF">CA839_05520</name>
    <name evidence="8" type="ORF">CBG50_02305</name>
    <name evidence="13" type="ORF">CBG56_02180</name>
    <name evidence="12" type="ORF">CBG59_12610</name>
    <name evidence="9" type="ORF">CBG61_12100</name>
    <name evidence="7" type="ORF">RO02_06455</name>
</gene>
<evidence type="ECO:0000256" key="3">
    <source>
        <dbReference type="ARBA" id="ARBA00023274"/>
    </source>
</evidence>
<comment type="similarity">
    <text evidence="1 5 6">Belongs to the bacterial ribosomal protein bL35 family.</text>
</comment>
<dbReference type="Proteomes" id="UP000197638">
    <property type="component" value="Chromosome"/>
</dbReference>